<reference evidence="3" key="1">
    <citation type="journal article" date="2021" name="Syst. Appl. Microbiol.">
        <title>Roseomonas hellenica sp. nov., isolated from roots of wild-growing Alkanna tinctoria.</title>
        <authorList>
            <person name="Rat A."/>
            <person name="Naranjo H.D."/>
            <person name="Lebbe L."/>
            <person name="Cnockaert M."/>
            <person name="Krigas N."/>
            <person name="Grigoriadou K."/>
            <person name="Maloupa E."/>
            <person name="Willems A."/>
        </authorList>
    </citation>
    <scope>NUCLEOTIDE SEQUENCE [LARGE SCALE GENOMIC DNA]</scope>
    <source>
        <strain evidence="3">LMG 31159</strain>
    </source>
</reference>
<organism evidence="2 3">
    <name type="scientific">Neoroseomonas terrae</name>
    <dbReference type="NCBI Taxonomy" id="424799"/>
    <lineage>
        <taxon>Bacteria</taxon>
        <taxon>Pseudomonadati</taxon>
        <taxon>Pseudomonadota</taxon>
        <taxon>Alphaproteobacteria</taxon>
        <taxon>Acetobacterales</taxon>
        <taxon>Acetobacteraceae</taxon>
        <taxon>Neoroseomonas</taxon>
    </lineage>
</organism>
<dbReference type="Proteomes" id="UP000698752">
    <property type="component" value="Unassembled WGS sequence"/>
</dbReference>
<evidence type="ECO:0000313" key="2">
    <source>
        <dbReference type="EMBL" id="MBR0652410.1"/>
    </source>
</evidence>
<evidence type="ECO:0008006" key="4">
    <source>
        <dbReference type="Google" id="ProtNLM"/>
    </source>
</evidence>
<keyword evidence="1" id="KW-0732">Signal</keyword>
<dbReference type="RefSeq" id="WP_211871129.1">
    <property type="nucleotide sequence ID" value="NZ_JAAEDI010000028.1"/>
</dbReference>
<dbReference type="EMBL" id="JAAEDI010000028">
    <property type="protein sequence ID" value="MBR0652410.1"/>
    <property type="molecule type" value="Genomic_DNA"/>
</dbReference>
<sequence>MAPVFRPVARLIAAILLLQVVLAPAHCLAMAAAPAGMATVLCSPAGVERMIYVGPDGQQLPEPDTGQGVCVVCTGLPQAALPEPPNTPAPARVALGPAWQVASAVALPTGARGPPYRQTGPPALS</sequence>
<evidence type="ECO:0000256" key="1">
    <source>
        <dbReference type="SAM" id="SignalP"/>
    </source>
</evidence>
<feature type="signal peptide" evidence="1">
    <location>
        <begin position="1"/>
        <end position="31"/>
    </location>
</feature>
<feature type="chain" id="PRO_5045796002" description="DUF2946 domain-containing protein" evidence="1">
    <location>
        <begin position="32"/>
        <end position="125"/>
    </location>
</feature>
<comment type="caution">
    <text evidence="2">The sequence shown here is derived from an EMBL/GenBank/DDBJ whole genome shotgun (WGS) entry which is preliminary data.</text>
</comment>
<gene>
    <name evidence="2" type="ORF">GXW78_22330</name>
</gene>
<accession>A0ABS5EN00</accession>
<evidence type="ECO:0000313" key="3">
    <source>
        <dbReference type="Proteomes" id="UP000698752"/>
    </source>
</evidence>
<proteinExistence type="predicted"/>
<name>A0ABS5EN00_9PROT</name>
<keyword evidence="3" id="KW-1185">Reference proteome</keyword>
<protein>
    <recommendedName>
        <fullName evidence="4">DUF2946 domain-containing protein</fullName>
    </recommendedName>
</protein>